<name>A0A385Q2B6_9FIRM</name>
<reference evidence="1 2" key="1">
    <citation type="submission" date="2018-09" db="EMBL/GenBank/DDBJ databases">
        <title>Genome sequencing of Lachnoanaerobaculum umeaense DSM 23576.</title>
        <authorList>
            <person name="Kook J.-K."/>
            <person name="Park S.-N."/>
            <person name="Lim Y.K."/>
        </authorList>
    </citation>
    <scope>NUCLEOTIDE SEQUENCE [LARGE SCALE GENOMIC DNA]</scope>
    <source>
        <strain evidence="2">DSM 23576 \ CCUG 58757</strain>
    </source>
</reference>
<dbReference type="Proteomes" id="UP000265562">
    <property type="component" value="Chromosome"/>
</dbReference>
<dbReference type="EMBL" id="CP032364">
    <property type="protein sequence ID" value="AYB00483.1"/>
    <property type="molecule type" value="Genomic_DNA"/>
</dbReference>
<protein>
    <submittedName>
        <fullName evidence="1">Uncharacterized protein</fullName>
    </submittedName>
</protein>
<dbReference type="RefSeq" id="WP_111524292.1">
    <property type="nucleotide sequence ID" value="NZ_CP032364.1"/>
</dbReference>
<keyword evidence="2" id="KW-1185">Reference proteome</keyword>
<dbReference type="OrthoDB" id="2066444at2"/>
<evidence type="ECO:0000313" key="2">
    <source>
        <dbReference type="Proteomes" id="UP000265562"/>
    </source>
</evidence>
<evidence type="ECO:0000313" key="1">
    <source>
        <dbReference type="EMBL" id="AYB00483.1"/>
    </source>
</evidence>
<organism evidence="1 2">
    <name type="scientific">Lachnoanaerobaculum umeaense</name>
    <dbReference type="NCBI Taxonomy" id="617123"/>
    <lineage>
        <taxon>Bacteria</taxon>
        <taxon>Bacillati</taxon>
        <taxon>Bacillota</taxon>
        <taxon>Clostridia</taxon>
        <taxon>Lachnospirales</taxon>
        <taxon>Lachnospiraceae</taxon>
        <taxon>Lachnoanaerobaculum</taxon>
    </lineage>
</organism>
<gene>
    <name evidence="1" type="ORF">D4A81_11480</name>
</gene>
<dbReference type="AlphaFoldDB" id="A0A385Q2B6"/>
<accession>A0A385Q2B6</accession>
<dbReference type="KEGG" id="lua:D4A81_11480"/>
<sequence>MNKSKVAIVVNKTVSIIQMIVAIAIFAFFGLYTLIYIFDADTRASGGIEALVFCLIFDALGVWLFTLSRKKSKLIKEFKKYVSAVSNDPDGYIPDIAASLGTSEDVVRKNLELMIKKKFFVNAFIDKDSNCIKILNRQNTAAVQQQRANIPYNTPIQATPTEMVTVKCSGCGGINTLRKGEVGECDYCGSAIKAE</sequence>
<proteinExistence type="predicted"/>